<dbReference type="Proteomes" id="UP000322234">
    <property type="component" value="Unassembled WGS sequence"/>
</dbReference>
<gene>
    <name evidence="3" type="ORF">E5288_WYG009117</name>
</gene>
<keyword evidence="2" id="KW-1133">Transmembrane helix</keyword>
<sequence length="136" mass="15829">MVSLSPHKDPPTPPSADCKSRPSIRRKPEPRDAMTHHQEATHWESPGYSFRYDLAKSHPHILLFPLALSDDLSVYFLGLAMIFQNEHSAWQYKGTDSQAAEWPKFEVRDRFTKFSVDCVVQDENRKKKRKSKLDIF</sequence>
<reference evidence="3" key="1">
    <citation type="submission" date="2019-10" db="EMBL/GenBank/DDBJ databases">
        <title>The sequence and de novo assembly of the wild yak genome.</title>
        <authorList>
            <person name="Liu Y."/>
        </authorList>
    </citation>
    <scope>NUCLEOTIDE SEQUENCE [LARGE SCALE GENOMIC DNA]</scope>
    <source>
        <strain evidence="3">WY2019</strain>
    </source>
</reference>
<evidence type="ECO:0000256" key="1">
    <source>
        <dbReference type="SAM" id="MobiDB-lite"/>
    </source>
</evidence>
<keyword evidence="2" id="KW-0472">Membrane</keyword>
<organism evidence="3 4">
    <name type="scientific">Bos mutus</name>
    <name type="common">wild yak</name>
    <dbReference type="NCBI Taxonomy" id="72004"/>
    <lineage>
        <taxon>Eukaryota</taxon>
        <taxon>Metazoa</taxon>
        <taxon>Chordata</taxon>
        <taxon>Craniata</taxon>
        <taxon>Vertebrata</taxon>
        <taxon>Euteleostomi</taxon>
        <taxon>Mammalia</taxon>
        <taxon>Eutheria</taxon>
        <taxon>Laurasiatheria</taxon>
        <taxon>Artiodactyla</taxon>
        <taxon>Ruminantia</taxon>
        <taxon>Pecora</taxon>
        <taxon>Bovidae</taxon>
        <taxon>Bovinae</taxon>
        <taxon>Bos</taxon>
    </lineage>
</organism>
<proteinExistence type="predicted"/>
<keyword evidence="4" id="KW-1185">Reference proteome</keyword>
<evidence type="ECO:0000313" key="3">
    <source>
        <dbReference type="EMBL" id="MXQ80735.1"/>
    </source>
</evidence>
<feature type="compositionally biased region" description="Basic and acidic residues" evidence="1">
    <location>
        <begin position="26"/>
        <end position="40"/>
    </location>
</feature>
<feature type="compositionally biased region" description="Basic and acidic residues" evidence="1">
    <location>
        <begin position="1"/>
        <end position="10"/>
    </location>
</feature>
<dbReference type="EMBL" id="VBQZ03000005">
    <property type="protein sequence ID" value="MXQ80735.1"/>
    <property type="molecule type" value="Genomic_DNA"/>
</dbReference>
<dbReference type="AlphaFoldDB" id="A0A6B0QT78"/>
<evidence type="ECO:0000256" key="2">
    <source>
        <dbReference type="SAM" id="Phobius"/>
    </source>
</evidence>
<feature type="transmembrane region" description="Helical" evidence="2">
    <location>
        <begin position="61"/>
        <end position="83"/>
    </location>
</feature>
<accession>A0A6B0QT78</accession>
<feature type="region of interest" description="Disordered" evidence="1">
    <location>
        <begin position="1"/>
        <end position="40"/>
    </location>
</feature>
<comment type="caution">
    <text evidence="3">The sequence shown here is derived from an EMBL/GenBank/DDBJ whole genome shotgun (WGS) entry which is preliminary data.</text>
</comment>
<name>A0A6B0QT78_9CETA</name>
<evidence type="ECO:0000313" key="4">
    <source>
        <dbReference type="Proteomes" id="UP000322234"/>
    </source>
</evidence>
<protein>
    <submittedName>
        <fullName evidence="3">Uncharacterized protein</fullName>
    </submittedName>
</protein>
<keyword evidence="2" id="KW-0812">Transmembrane</keyword>